<dbReference type="GO" id="GO:0008270">
    <property type="term" value="F:zinc ion binding"/>
    <property type="evidence" value="ECO:0007669"/>
    <property type="project" value="InterPro"/>
</dbReference>
<keyword evidence="5" id="KW-0489">Methyltransferase</keyword>
<dbReference type="NCBIfam" id="NF002119">
    <property type="entry name" value="PRK00957.1"/>
    <property type="match status" value="1"/>
</dbReference>
<evidence type="ECO:0000256" key="3">
    <source>
        <dbReference type="ARBA" id="ARBA00022833"/>
    </source>
</evidence>
<gene>
    <name evidence="5" type="primary">metE</name>
    <name evidence="5" type="ORF">MBBWO_11250</name>
</gene>
<dbReference type="PANTHER" id="PTHR30519">
    <property type="entry name" value="5-METHYLTETRAHYDROPTEROYLTRIGLUTAMATE--HOMOCYSTEINE METHYLTRANSFERASE"/>
    <property type="match status" value="1"/>
</dbReference>
<evidence type="ECO:0000313" key="6">
    <source>
        <dbReference type="Proteomes" id="UP000245577"/>
    </source>
</evidence>
<comment type="cofactor">
    <cofactor evidence="1">
        <name>Zn(2+)</name>
        <dbReference type="ChEBI" id="CHEBI:29105"/>
    </cofactor>
</comment>
<dbReference type="OrthoDB" id="17656at2157"/>
<dbReference type="EMBL" id="MZGU01000004">
    <property type="protein sequence ID" value="PWB86270.1"/>
    <property type="molecule type" value="Genomic_DNA"/>
</dbReference>
<dbReference type="GO" id="GO:0032259">
    <property type="term" value="P:methylation"/>
    <property type="evidence" value="ECO:0007669"/>
    <property type="project" value="UniProtKB-KW"/>
</dbReference>
<dbReference type="AlphaFoldDB" id="A0A2U1S851"/>
<keyword evidence="6" id="KW-1185">Reference proteome</keyword>
<evidence type="ECO:0000256" key="2">
    <source>
        <dbReference type="ARBA" id="ARBA00022723"/>
    </source>
</evidence>
<dbReference type="Proteomes" id="UP000245577">
    <property type="component" value="Unassembled WGS sequence"/>
</dbReference>
<proteinExistence type="predicted"/>
<dbReference type="GO" id="GO:0009086">
    <property type="term" value="P:methionine biosynthetic process"/>
    <property type="evidence" value="ECO:0007669"/>
    <property type="project" value="InterPro"/>
</dbReference>
<evidence type="ECO:0000313" key="5">
    <source>
        <dbReference type="EMBL" id="PWB86270.1"/>
    </source>
</evidence>
<dbReference type="GO" id="GO:0003871">
    <property type="term" value="F:5-methyltetrahydropteroyltriglutamate-homocysteine S-methyltransferase activity"/>
    <property type="evidence" value="ECO:0007669"/>
    <property type="project" value="UniProtKB-EC"/>
</dbReference>
<accession>A0A2U1S851</accession>
<evidence type="ECO:0000259" key="4">
    <source>
        <dbReference type="Pfam" id="PF01717"/>
    </source>
</evidence>
<protein>
    <submittedName>
        <fullName evidence="5">5-methyltetrahydropteroyltriglutamate--homocysteine methyltransferase</fullName>
        <ecNumber evidence="5">2.1.1.14</ecNumber>
    </submittedName>
</protein>
<name>A0A2U1S851_9EURY</name>
<keyword evidence="5" id="KW-0808">Transferase</keyword>
<dbReference type="InterPro" id="IPR038071">
    <property type="entry name" value="UROD/MetE-like_sf"/>
</dbReference>
<reference evidence="5 6" key="1">
    <citation type="submission" date="2017-03" db="EMBL/GenBank/DDBJ databases">
        <title>Genome sequence of Methanobrevibacter wosei.</title>
        <authorList>
            <person name="Poehlein A."/>
            <person name="Seedorf H."/>
            <person name="Daniel R."/>
        </authorList>
    </citation>
    <scope>NUCLEOTIDE SEQUENCE [LARGE SCALE GENOMIC DNA]</scope>
    <source>
        <strain evidence="5 6">DSM 11979</strain>
    </source>
</reference>
<feature type="domain" description="Cobalamin-independent methionine synthase MetE C-terminal/archaeal" evidence="4">
    <location>
        <begin position="3"/>
        <end position="309"/>
    </location>
</feature>
<evidence type="ECO:0000256" key="1">
    <source>
        <dbReference type="ARBA" id="ARBA00001947"/>
    </source>
</evidence>
<dbReference type="Pfam" id="PF01717">
    <property type="entry name" value="Meth_synt_2"/>
    <property type="match status" value="1"/>
</dbReference>
<dbReference type="EC" id="2.1.1.14" evidence="5"/>
<dbReference type="SUPFAM" id="SSF51726">
    <property type="entry name" value="UROD/MetE-like"/>
    <property type="match status" value="1"/>
</dbReference>
<comment type="caution">
    <text evidence="5">The sequence shown here is derived from an EMBL/GenBank/DDBJ whole genome shotgun (WGS) entry which is preliminary data.</text>
</comment>
<keyword evidence="2" id="KW-0479">Metal-binding</keyword>
<dbReference type="Gene3D" id="3.20.20.210">
    <property type="match status" value="1"/>
</dbReference>
<dbReference type="InterPro" id="IPR002629">
    <property type="entry name" value="Met_Synth_C/arc"/>
</dbReference>
<keyword evidence="3" id="KW-0862">Zinc</keyword>
<organism evidence="5 6">
    <name type="scientific">Methanobrevibacter woesei</name>
    <dbReference type="NCBI Taxonomy" id="190976"/>
    <lineage>
        <taxon>Archaea</taxon>
        <taxon>Methanobacteriati</taxon>
        <taxon>Methanobacteriota</taxon>
        <taxon>Methanomada group</taxon>
        <taxon>Methanobacteria</taxon>
        <taxon>Methanobacteriales</taxon>
        <taxon>Methanobacteriaceae</taxon>
        <taxon>Methanobrevibacter</taxon>
    </lineage>
</organism>
<sequence length="314" mass="34608">MFSTVVGSFPVELETSPSFKDKFLNIFGLYDPYKSAIKKAVFHQLDSGVDIISDGQVRGDMVGSFSKYIPGMQFEHNSTIITSKIRAPVKEITVDDLKYAKSILKDYYSGSIPENKGVKGIITGPSTIVHSSRIESFYKNKNDAIIDLAHSLKHEVNAIMDKIDPKYIQVDEPFLSTGLVDFKTARKAIDIIGKGLDVPLAMHVCGNLNNVFKDLTKFNIDILDCEFAGNNINIGILEDNVNLIKGKKIGFGCLDTASTEVDSYDDVLNLVKRGIDAVGKENMILDPDCGLRKASVNVACKKLETMTKVLNEVK</sequence>
<dbReference type="RefSeq" id="WP_116669900.1">
    <property type="nucleotide sequence ID" value="NZ_CASEFK010000001.1"/>
</dbReference>